<organism evidence="1 2">
    <name type="scientific">Culex pipiens pipiens</name>
    <name type="common">Northern house mosquito</name>
    <dbReference type="NCBI Taxonomy" id="38569"/>
    <lineage>
        <taxon>Eukaryota</taxon>
        <taxon>Metazoa</taxon>
        <taxon>Ecdysozoa</taxon>
        <taxon>Arthropoda</taxon>
        <taxon>Hexapoda</taxon>
        <taxon>Insecta</taxon>
        <taxon>Pterygota</taxon>
        <taxon>Neoptera</taxon>
        <taxon>Endopterygota</taxon>
        <taxon>Diptera</taxon>
        <taxon>Nematocera</taxon>
        <taxon>Culicoidea</taxon>
        <taxon>Culicidae</taxon>
        <taxon>Culicinae</taxon>
        <taxon>Culicini</taxon>
        <taxon>Culex</taxon>
        <taxon>Culex</taxon>
    </lineage>
</organism>
<sequence length="107" mass="12590">MFLSLQDPFFDDIGVKSLNYLDTLFQRDNQEKAKFYKEFVSPTMIPFVLPNVFSIAKLCNQAEFEKHIFVHLKSIMSLQEPVQILLIFMQNMELMLKLTSPNDVKIR</sequence>
<dbReference type="Gene3D" id="1.25.10.10">
    <property type="entry name" value="Leucine-rich Repeat Variant"/>
    <property type="match status" value="1"/>
</dbReference>
<protein>
    <submittedName>
        <fullName evidence="1">Uncharacterized protein</fullName>
    </submittedName>
</protein>
<dbReference type="PANTHER" id="PTHR12984">
    <property type="entry name" value="SCY1-RELATED S/T PROTEIN KINASE-LIKE"/>
    <property type="match status" value="1"/>
</dbReference>
<comment type="caution">
    <text evidence="1">The sequence shown here is derived from an EMBL/GenBank/DDBJ whole genome shotgun (WGS) entry which is preliminary data.</text>
</comment>
<reference evidence="1 2" key="1">
    <citation type="submission" date="2024-05" db="EMBL/GenBank/DDBJ databases">
        <title>Culex pipiens pipiens assembly and annotation.</title>
        <authorList>
            <person name="Alout H."/>
            <person name="Durand T."/>
        </authorList>
    </citation>
    <scope>NUCLEOTIDE SEQUENCE [LARGE SCALE GENOMIC DNA]</scope>
    <source>
        <strain evidence="1">HA-2024</strain>
        <tissue evidence="1">Whole body</tissue>
    </source>
</reference>
<dbReference type="EMBL" id="JBEHCU010008684">
    <property type="protein sequence ID" value="KAL1381328.1"/>
    <property type="molecule type" value="Genomic_DNA"/>
</dbReference>
<gene>
    <name evidence="1" type="ORF">pipiens_013554</name>
</gene>
<dbReference type="AlphaFoldDB" id="A0ABD1CY71"/>
<dbReference type="InterPro" id="IPR011989">
    <property type="entry name" value="ARM-like"/>
</dbReference>
<dbReference type="PANTHER" id="PTHR12984:SF6">
    <property type="entry name" value="SCY1-LIKE PROTEIN 2"/>
    <property type="match status" value="1"/>
</dbReference>
<name>A0ABD1CY71_CULPP</name>
<keyword evidence="2" id="KW-1185">Reference proteome</keyword>
<proteinExistence type="predicted"/>
<accession>A0ABD1CY71</accession>
<dbReference type="Proteomes" id="UP001562425">
    <property type="component" value="Unassembled WGS sequence"/>
</dbReference>
<dbReference type="InterPro" id="IPR051177">
    <property type="entry name" value="CIK-Related_Protein"/>
</dbReference>
<evidence type="ECO:0000313" key="2">
    <source>
        <dbReference type="Proteomes" id="UP001562425"/>
    </source>
</evidence>
<evidence type="ECO:0000313" key="1">
    <source>
        <dbReference type="EMBL" id="KAL1381328.1"/>
    </source>
</evidence>